<evidence type="ECO:0000259" key="1">
    <source>
        <dbReference type="Pfam" id="PF00535"/>
    </source>
</evidence>
<keyword evidence="3" id="KW-1185">Reference proteome</keyword>
<feature type="domain" description="Glycosyltransferase 2-like" evidence="1">
    <location>
        <begin position="5"/>
        <end position="118"/>
    </location>
</feature>
<protein>
    <submittedName>
        <fullName evidence="2">Cell wall biosynthesis glycosyltransferase</fullName>
    </submittedName>
</protein>
<dbReference type="Gene3D" id="3.90.550.10">
    <property type="entry name" value="Spore Coat Polysaccharide Biosynthesis Protein SpsA, Chain A"/>
    <property type="match status" value="1"/>
</dbReference>
<proteinExistence type="predicted"/>
<dbReference type="CDD" id="cd00761">
    <property type="entry name" value="Glyco_tranf_GTA_type"/>
    <property type="match status" value="1"/>
</dbReference>
<reference evidence="2 3" key="1">
    <citation type="submission" date="2018-06" db="EMBL/GenBank/DDBJ databases">
        <authorList>
            <consortium name="Pathogen Informatics"/>
            <person name="Doyle S."/>
        </authorList>
    </citation>
    <scope>NUCLEOTIDE SEQUENCE [LARGE SCALE GENOMIC DNA]</scope>
    <source>
        <strain evidence="2 3">NCTC12224</strain>
    </source>
</reference>
<accession>A0A380KDR6</accession>
<dbReference type="AlphaFoldDB" id="A0A380KDR6"/>
<keyword evidence="2" id="KW-0808">Transferase</keyword>
<dbReference type="InterPro" id="IPR001173">
    <property type="entry name" value="Glyco_trans_2-like"/>
</dbReference>
<dbReference type="EMBL" id="UHFN01000007">
    <property type="protein sequence ID" value="SUN62739.1"/>
    <property type="molecule type" value="Genomic_DNA"/>
</dbReference>
<dbReference type="Proteomes" id="UP000254924">
    <property type="component" value="Unassembled WGS sequence"/>
</dbReference>
<evidence type="ECO:0000313" key="3">
    <source>
        <dbReference type="Proteomes" id="UP000254924"/>
    </source>
</evidence>
<organism evidence="2 3">
    <name type="scientific">Streptococcus hyointestinalis</name>
    <dbReference type="NCBI Taxonomy" id="1337"/>
    <lineage>
        <taxon>Bacteria</taxon>
        <taxon>Bacillati</taxon>
        <taxon>Bacillota</taxon>
        <taxon>Bacilli</taxon>
        <taxon>Lactobacillales</taxon>
        <taxon>Streptococcaceae</taxon>
        <taxon>Streptococcus</taxon>
    </lineage>
</organism>
<sequence>MTNHSFVVCAYGDSPYLGECIASLKQQTYSSEILLYTSTPSRYIEDLCKQYHIPYYTATGGSIGKDWNAALSFVTTPYVTIAHQDDYYEPGYAQKIMAKMSPKTLIAYSDYYEFKNNQKVTVNTNLKIKRLMLGTLAVFPSWKWWRRRVLSLGNPISCPAVTYNLEKLSDFQFDPEMKVSIDWFAWAEIAKKKGRFDYVPEQLMFHRIHEDSETSNTIKDNTRTKEDLFMYEQFWPKPIAKWISNYYEKSQQSNTTDTKEGKFF</sequence>
<dbReference type="SUPFAM" id="SSF53448">
    <property type="entry name" value="Nucleotide-diphospho-sugar transferases"/>
    <property type="match status" value="1"/>
</dbReference>
<dbReference type="Pfam" id="PF00535">
    <property type="entry name" value="Glycos_transf_2"/>
    <property type="match status" value="1"/>
</dbReference>
<gene>
    <name evidence="2" type="ORF">NCTC12224_02047</name>
</gene>
<dbReference type="InterPro" id="IPR029044">
    <property type="entry name" value="Nucleotide-diphossugar_trans"/>
</dbReference>
<evidence type="ECO:0000313" key="2">
    <source>
        <dbReference type="EMBL" id="SUN62739.1"/>
    </source>
</evidence>
<name>A0A380KDR6_9STRE</name>
<dbReference type="GO" id="GO:0016740">
    <property type="term" value="F:transferase activity"/>
    <property type="evidence" value="ECO:0007669"/>
    <property type="project" value="UniProtKB-KW"/>
</dbReference>